<protein>
    <submittedName>
        <fullName evidence="2">DNA/RNA helicase</fullName>
    </submittedName>
</protein>
<evidence type="ECO:0000313" key="2">
    <source>
        <dbReference type="EMBL" id="PHX53888.1"/>
    </source>
</evidence>
<evidence type="ECO:0000259" key="1">
    <source>
        <dbReference type="Pfam" id="PF13538"/>
    </source>
</evidence>
<sequence>MDKAAECRKFIATEPLGKSGETAEQRVWDAVCEAFADRDCIAYWRYPIFSSSGDFRKEPDILIVDFELGLTIIEVKAIAIDQIVAISGHRWEFQHFYTTGGNPYQQAEHQLYAMLGYCDRETALRGKVSGRAIVALPSISQQQWHEKEFNKLPSNPPIIFQNHLHEKLGQTKIGQIDRPREKLNIDILSSPKTQHTHALIELIKNTTPVLKGNQLNPEQWQLLLAVISGTPVLKPRPRRFYLSSPKTTQPENTLLSHLPNYTTRAAVLAQLHQQFSQLDLQQERIGKQIPPGPQRIRGIAGSGKTVLLCQKAALMHLKYPEWDIALVFFSRSLYEQIIALLDKWLRRFSNGEIGYDAHNNQKLRSLHAWGAQDRPGLYSTICRAAGVGRLTVGDTDFQEPSQALAYVCRHLLKSAKIPQIFDAILIDESQDLVVDEKFNFQGKQPFFWMAYQALRLVNTPPTPPDQGGANQDNQVVSLELKTLEKFSPPLQGGVGGGRDLRRLIWAYDEAQSLECLEIPTASKLFGEELGHLVSGEYTHGIKKTEIMHKCYRVPGPILTAAHGIGMGLLRRGGMLTGITRAEDWKAIGYEVVDTKSEINAPIVKNNQYQLAKKITISRPPDNSPNLVPQMWVNPVLEFEAYRSRQEELTALAEDILDNLKVDGLRPSREILVIVLGSGFEAMELETYVANFLMKQGIDIYIPSTPSCNLLKVNQADCQPDRFWCEGGVTVSRIHRAKGNEADMVYLIGFDYIAKNESNLSLRNQLFVALTRSKGWLKLSGTGAYPMYDEMWRVMQSGDSFTFTWKQHHQRNISVTDAGELAGRYAAGGRNFQGVDLAGADLAGVNLQRANLVNSKLVGADLKNANLDGARLIIADLSGADLSSASFKKAKLVGAILNDVKLNQANLSRADLSEAQLRNADLRCAILTKANLSGADLQGANLEGADLTDVRLSGTIMPDGTENLTY</sequence>
<dbReference type="SUPFAM" id="SSF52540">
    <property type="entry name" value="P-loop containing nucleoside triphosphate hydrolases"/>
    <property type="match status" value="1"/>
</dbReference>
<name>A0A2G4EWN8_9CYAN</name>
<evidence type="ECO:0000313" key="3">
    <source>
        <dbReference type="Proteomes" id="UP000226442"/>
    </source>
</evidence>
<dbReference type="OrthoDB" id="7066673at2"/>
<keyword evidence="3" id="KW-1185">Reference proteome</keyword>
<dbReference type="Proteomes" id="UP000226442">
    <property type="component" value="Unassembled WGS sequence"/>
</dbReference>
<proteinExistence type="predicted"/>
<organism evidence="2 3">
    <name type="scientific">Tychonema bourrellyi FEM_GT703</name>
    <dbReference type="NCBI Taxonomy" id="2040638"/>
    <lineage>
        <taxon>Bacteria</taxon>
        <taxon>Bacillati</taxon>
        <taxon>Cyanobacteriota</taxon>
        <taxon>Cyanophyceae</taxon>
        <taxon>Oscillatoriophycideae</taxon>
        <taxon>Oscillatoriales</taxon>
        <taxon>Microcoleaceae</taxon>
        <taxon>Tychonema</taxon>
    </lineage>
</organism>
<accession>A0A2G4EWN8</accession>
<dbReference type="Gene3D" id="2.160.20.80">
    <property type="entry name" value="E3 ubiquitin-protein ligase SopA"/>
    <property type="match status" value="1"/>
</dbReference>
<dbReference type="InterPro" id="IPR051082">
    <property type="entry name" value="Pentapeptide-BTB/POZ_domain"/>
</dbReference>
<dbReference type="InterPro" id="IPR001646">
    <property type="entry name" value="5peptide_repeat"/>
</dbReference>
<dbReference type="RefSeq" id="WP_096831916.1">
    <property type="nucleotide sequence ID" value="NZ_NXIB02000144.1"/>
</dbReference>
<dbReference type="Pfam" id="PF00805">
    <property type="entry name" value="Pentapeptide"/>
    <property type="match status" value="2"/>
</dbReference>
<dbReference type="Pfam" id="PF13538">
    <property type="entry name" value="UvrD_C_2"/>
    <property type="match status" value="1"/>
</dbReference>
<dbReference type="EMBL" id="NXIB02000144">
    <property type="protein sequence ID" value="PHX53888.1"/>
    <property type="molecule type" value="Genomic_DNA"/>
</dbReference>
<keyword evidence="2" id="KW-0547">Nucleotide-binding</keyword>
<reference evidence="2" key="1">
    <citation type="submission" date="2017-10" db="EMBL/GenBank/DDBJ databases">
        <title>Draft genome sequence of the planktic cyanobacteria Tychonema bourrellyi isolated from alpine lentic freshwater.</title>
        <authorList>
            <person name="Tett A."/>
            <person name="Armanini F."/>
            <person name="Asnicar F."/>
            <person name="Boscaini A."/>
            <person name="Pasolli E."/>
            <person name="Zolfo M."/>
            <person name="Donati C."/>
            <person name="Salmaso N."/>
            <person name="Segata N."/>
        </authorList>
    </citation>
    <scope>NUCLEOTIDE SEQUENCE</scope>
    <source>
        <strain evidence="2">FEM_GT703</strain>
    </source>
</reference>
<dbReference type="InterPro" id="IPR027417">
    <property type="entry name" value="P-loop_NTPase"/>
</dbReference>
<dbReference type="InterPro" id="IPR027785">
    <property type="entry name" value="UvrD-like_helicase_C"/>
</dbReference>
<keyword evidence="2" id="KW-0378">Hydrolase</keyword>
<dbReference type="PANTHER" id="PTHR14136:SF17">
    <property type="entry name" value="BTB_POZ DOMAIN-CONTAINING PROTEIN KCTD9"/>
    <property type="match status" value="1"/>
</dbReference>
<dbReference type="Gene3D" id="3.40.50.300">
    <property type="entry name" value="P-loop containing nucleotide triphosphate hydrolases"/>
    <property type="match status" value="2"/>
</dbReference>
<feature type="domain" description="UvrD-like helicase C-terminal" evidence="1">
    <location>
        <begin position="728"/>
        <end position="776"/>
    </location>
</feature>
<comment type="caution">
    <text evidence="2">The sequence shown here is derived from an EMBL/GenBank/DDBJ whole genome shotgun (WGS) entry which is preliminary data.</text>
</comment>
<dbReference type="AlphaFoldDB" id="A0A2G4EWN8"/>
<keyword evidence="2" id="KW-0347">Helicase</keyword>
<dbReference type="SUPFAM" id="SSF141571">
    <property type="entry name" value="Pentapeptide repeat-like"/>
    <property type="match status" value="1"/>
</dbReference>
<keyword evidence="2" id="KW-0067">ATP-binding</keyword>
<dbReference type="GO" id="GO:0004386">
    <property type="term" value="F:helicase activity"/>
    <property type="evidence" value="ECO:0007669"/>
    <property type="project" value="UniProtKB-KW"/>
</dbReference>
<dbReference type="PANTHER" id="PTHR14136">
    <property type="entry name" value="BTB_POZ DOMAIN-CONTAINING PROTEIN KCTD9"/>
    <property type="match status" value="1"/>
</dbReference>
<gene>
    <name evidence="2" type="ORF">CP500_019090</name>
</gene>